<dbReference type="SUPFAM" id="SSF47005">
    <property type="entry name" value="Peripheral subunit-binding domain of 2-oxo acid dehydrogenase complex"/>
    <property type="match status" value="1"/>
</dbReference>
<feature type="domain" description="Peripheral subunit-binding (PSBD)" evidence="10">
    <location>
        <begin position="169"/>
        <end position="206"/>
    </location>
</feature>
<evidence type="ECO:0000256" key="6">
    <source>
        <dbReference type="ARBA" id="ARBA00023315"/>
    </source>
</evidence>
<dbReference type="SUPFAM" id="SSF51230">
    <property type="entry name" value="Single hybrid motif"/>
    <property type="match status" value="1"/>
</dbReference>
<evidence type="ECO:0000259" key="9">
    <source>
        <dbReference type="PROSITE" id="PS50968"/>
    </source>
</evidence>
<evidence type="ECO:0000256" key="7">
    <source>
        <dbReference type="RuleBase" id="RU003423"/>
    </source>
</evidence>
<comment type="subunit">
    <text evidence="3">Forms a 24-polypeptide structural core with octahedral symmetry.</text>
</comment>
<dbReference type="Pfam" id="PF02817">
    <property type="entry name" value="E3_binding"/>
    <property type="match status" value="1"/>
</dbReference>
<keyword evidence="4 7" id="KW-0808">Transferase</keyword>
<dbReference type="Gene3D" id="3.30.559.10">
    <property type="entry name" value="Chloramphenicol acetyltransferase-like domain"/>
    <property type="match status" value="1"/>
</dbReference>
<dbReference type="SUPFAM" id="SSF52777">
    <property type="entry name" value="CoA-dependent acyltransferases"/>
    <property type="match status" value="1"/>
</dbReference>
<evidence type="ECO:0000256" key="5">
    <source>
        <dbReference type="ARBA" id="ARBA00022823"/>
    </source>
</evidence>
<keyword evidence="5 7" id="KW-0450">Lipoyl</keyword>
<protein>
    <recommendedName>
        <fullName evidence="7">Dihydrolipoamide acetyltransferase component of pyruvate dehydrogenase complex</fullName>
        <ecNumber evidence="7">2.3.1.-</ecNumber>
    </recommendedName>
</protein>
<evidence type="ECO:0000256" key="8">
    <source>
        <dbReference type="SAM" id="MobiDB-lite"/>
    </source>
</evidence>
<gene>
    <name evidence="11" type="ORF">ATB53_10660</name>
</gene>
<feature type="compositionally biased region" description="Basic and acidic residues" evidence="8">
    <location>
        <begin position="116"/>
        <end position="141"/>
    </location>
</feature>
<dbReference type="Pfam" id="PF00364">
    <property type="entry name" value="Biotin_lipoyl"/>
    <property type="match status" value="1"/>
</dbReference>
<dbReference type="FunFam" id="3.30.559.10:FF:000029">
    <property type="entry name" value="Dihydrolipoamide acetyltransferase component of pyruvate dehydrogenase complex"/>
    <property type="match status" value="1"/>
</dbReference>
<dbReference type="GO" id="GO:0031405">
    <property type="term" value="F:lipoic acid binding"/>
    <property type="evidence" value="ECO:0007669"/>
    <property type="project" value="TreeGrafter"/>
</dbReference>
<evidence type="ECO:0000256" key="1">
    <source>
        <dbReference type="ARBA" id="ARBA00001938"/>
    </source>
</evidence>
<dbReference type="Gene3D" id="4.10.320.10">
    <property type="entry name" value="E3-binding domain"/>
    <property type="match status" value="1"/>
</dbReference>
<comment type="similarity">
    <text evidence="2 7">Belongs to the 2-oxoacid dehydrogenase family.</text>
</comment>
<dbReference type="Pfam" id="PF00198">
    <property type="entry name" value="2-oxoacid_dh"/>
    <property type="match status" value="1"/>
</dbReference>
<dbReference type="OrthoDB" id="9805770at2"/>
<accession>A0A120EYE7</accession>
<sequence length="477" mass="48763">MSQTKNFNLPDLGEGLPDATIVEWFVKEGDTIQLDEPLVSMETAKAVVEVPSPVSGKVLKLAGAPGDIVVTGSMLAQFAPDASMPQRAEGQDTGHHHGGAAPASSGKGAGADAPGDNDRVIASDTGGELRDADAAPGDGARDDAGTVVGAMQSSNAVHSERTVSVGGVRAMPAVRALAKKLGVDLTRVRASGGDGAVTLTDVKQAAADGSAVVGAAQGGLGPSAATAPPPQVAAEAAPAKTAAPSRTPLSATGKPMRTQPPGPAAHGQPEPLKGVRRNMARVMAQAQREVVLTTLNDDADLHAWAPGNDMTARLVRAIVAACHAVPALNAWFDGEALTRTLHAHVDIGIAVDTDDGLFVPALRNADMLDARGIREGVNRLRQQVEARSIAAAELSGYTISLSNFGMFAGRYATPIVVPPCVAIVAAGRARHQLVPVLGGVETHKLLPLSLSFDHRACTGGEAARFLRAMLDELALAG</sequence>
<feature type="compositionally biased region" description="Low complexity" evidence="8">
    <location>
        <begin position="99"/>
        <end position="114"/>
    </location>
</feature>
<dbReference type="GO" id="GO:0005737">
    <property type="term" value="C:cytoplasm"/>
    <property type="evidence" value="ECO:0007669"/>
    <property type="project" value="TreeGrafter"/>
</dbReference>
<dbReference type="InterPro" id="IPR036625">
    <property type="entry name" value="E3-bd_dom_sf"/>
</dbReference>
<evidence type="ECO:0000256" key="2">
    <source>
        <dbReference type="ARBA" id="ARBA00007317"/>
    </source>
</evidence>
<dbReference type="InterPro" id="IPR003016">
    <property type="entry name" value="2-oxoA_DH_lipoyl-BS"/>
</dbReference>
<dbReference type="PANTHER" id="PTHR43178">
    <property type="entry name" value="DIHYDROLIPOAMIDE ACETYLTRANSFERASE COMPONENT OF PYRUVATE DEHYDROGENASE COMPLEX"/>
    <property type="match status" value="1"/>
</dbReference>
<feature type="domain" description="Lipoyl-binding" evidence="9">
    <location>
        <begin position="4"/>
        <end position="79"/>
    </location>
</feature>
<evidence type="ECO:0000259" key="10">
    <source>
        <dbReference type="PROSITE" id="PS51826"/>
    </source>
</evidence>
<proteinExistence type="inferred from homology"/>
<dbReference type="PANTHER" id="PTHR43178:SF12">
    <property type="entry name" value="DIHYDROLIPOAMIDE ACETYLTRANSFERASE COMPONENT OF PYRUVATE DEHYDROGENASE COMPLEX"/>
    <property type="match status" value="1"/>
</dbReference>
<dbReference type="InterPro" id="IPR001078">
    <property type="entry name" value="2-oxoacid_DH_actylTfrase"/>
</dbReference>
<comment type="cofactor">
    <cofactor evidence="1 7">
        <name>(R)-lipoate</name>
        <dbReference type="ChEBI" id="CHEBI:83088"/>
    </cofactor>
</comment>
<feature type="region of interest" description="Disordered" evidence="8">
    <location>
        <begin position="81"/>
        <end position="141"/>
    </location>
</feature>
<organism evidence="11 12">
    <name type="scientific">Xanthomonas campestris pv. translucens</name>
    <dbReference type="NCBI Taxonomy" id="343"/>
    <lineage>
        <taxon>Bacteria</taxon>
        <taxon>Pseudomonadati</taxon>
        <taxon>Pseudomonadota</taxon>
        <taxon>Gammaproteobacteria</taxon>
        <taxon>Lysobacterales</taxon>
        <taxon>Lysobacteraceae</taxon>
        <taxon>Xanthomonas</taxon>
        <taxon>Xanthomonas translucens group</taxon>
    </lineage>
</organism>
<dbReference type="CDD" id="cd06849">
    <property type="entry name" value="lipoyl_domain"/>
    <property type="match status" value="1"/>
</dbReference>
<dbReference type="InterPro" id="IPR000089">
    <property type="entry name" value="Biotin_lipoyl"/>
</dbReference>
<reference evidence="11 12" key="1">
    <citation type="submission" date="2015-11" db="EMBL/GenBank/DDBJ databases">
        <title>Long Read and Single Molecule DNA Sequencing Simplifies Genome Assembly and TAL Effector Gene Analysis of Xanthomonas translucens.</title>
        <authorList>
            <person name="Peng Z."/>
            <person name="Hu Y."/>
            <person name="Xie J."/>
            <person name="Potnis N."/>
            <person name="Akhunova A."/>
            <person name="Jones J."/>
            <person name="Liu Z."/>
            <person name="White F."/>
            <person name="Liu S."/>
        </authorList>
    </citation>
    <scope>NUCLEOTIDE SEQUENCE [LARGE SCALE GENOMIC DNA]</scope>
    <source>
        <strain evidence="11 12">B1</strain>
    </source>
</reference>
<dbReference type="InterPro" id="IPR023213">
    <property type="entry name" value="CAT-like_dom_sf"/>
</dbReference>
<dbReference type="Gene3D" id="2.40.50.100">
    <property type="match status" value="1"/>
</dbReference>
<feature type="region of interest" description="Disordered" evidence="8">
    <location>
        <begin position="220"/>
        <end position="271"/>
    </location>
</feature>
<dbReference type="EMBL" id="LNTA01000043">
    <property type="protein sequence ID" value="KWV15965.1"/>
    <property type="molecule type" value="Genomic_DNA"/>
</dbReference>
<dbReference type="InterPro" id="IPR050743">
    <property type="entry name" value="2-oxoacid_DH_E2_comp"/>
</dbReference>
<dbReference type="PROSITE" id="PS51826">
    <property type="entry name" value="PSBD"/>
    <property type="match status" value="1"/>
</dbReference>
<keyword evidence="6 7" id="KW-0012">Acyltransferase</keyword>
<comment type="caution">
    <text evidence="11">The sequence shown here is derived from an EMBL/GenBank/DDBJ whole genome shotgun (WGS) entry which is preliminary data.</text>
</comment>
<name>A0A120EYE7_XANCT</name>
<evidence type="ECO:0000313" key="12">
    <source>
        <dbReference type="Proteomes" id="UP000055854"/>
    </source>
</evidence>
<dbReference type="EC" id="2.3.1.-" evidence="7"/>
<dbReference type="PROSITE" id="PS00189">
    <property type="entry name" value="LIPOYL"/>
    <property type="match status" value="1"/>
</dbReference>
<dbReference type="InterPro" id="IPR011053">
    <property type="entry name" value="Single_hybrid_motif"/>
</dbReference>
<evidence type="ECO:0000313" key="11">
    <source>
        <dbReference type="EMBL" id="KWV15965.1"/>
    </source>
</evidence>
<feature type="compositionally biased region" description="Low complexity" evidence="8">
    <location>
        <begin position="222"/>
        <end position="248"/>
    </location>
</feature>
<dbReference type="RefSeq" id="WP_060747848.1">
    <property type="nucleotide sequence ID" value="NZ_LNTA01000043.1"/>
</dbReference>
<evidence type="ECO:0000256" key="4">
    <source>
        <dbReference type="ARBA" id="ARBA00022679"/>
    </source>
</evidence>
<dbReference type="GO" id="GO:0016407">
    <property type="term" value="F:acetyltransferase activity"/>
    <property type="evidence" value="ECO:0007669"/>
    <property type="project" value="TreeGrafter"/>
</dbReference>
<evidence type="ECO:0000256" key="3">
    <source>
        <dbReference type="ARBA" id="ARBA00011484"/>
    </source>
</evidence>
<dbReference type="InterPro" id="IPR004167">
    <property type="entry name" value="PSBD"/>
</dbReference>
<dbReference type="PROSITE" id="PS50968">
    <property type="entry name" value="BIOTINYL_LIPOYL"/>
    <property type="match status" value="1"/>
</dbReference>
<dbReference type="AlphaFoldDB" id="A0A120EYE7"/>
<dbReference type="Proteomes" id="UP000055854">
    <property type="component" value="Unassembled WGS sequence"/>
</dbReference>